<accession>Q4TGJ2</accession>
<dbReference type="EMBL" id="CAAE01003674">
    <property type="protein sequence ID" value="CAF87990.1"/>
    <property type="molecule type" value="Genomic_DNA"/>
</dbReference>
<dbReference type="AlphaFoldDB" id="Q4TGJ2"/>
<proteinExistence type="predicted"/>
<name>Q4TGJ2_TETNG</name>
<dbReference type="KEGG" id="tng:GSTEN00001081G001"/>
<sequence length="133" mass="14639">IRVVWETYNVDPNARCRVEEPVGQGDAPPSPEDAEGSQPGNIHEAPEREGSSRSDGTGAPTPNVAVIMDKTLEAFQDGESGSCLLCRYQHTSRAKEEVKNRRELQLEQNDKARLLVLPSTQKHQPSSFSLLTV</sequence>
<evidence type="ECO:0000313" key="2">
    <source>
        <dbReference type="EMBL" id="CAF87990.1"/>
    </source>
</evidence>
<evidence type="ECO:0000256" key="1">
    <source>
        <dbReference type="SAM" id="MobiDB-lite"/>
    </source>
</evidence>
<dbReference type="OrthoDB" id="2115465at2759"/>
<organism evidence="2">
    <name type="scientific">Tetraodon nigroviridis</name>
    <name type="common">Spotted green pufferfish</name>
    <name type="synonym">Chelonodon nigroviridis</name>
    <dbReference type="NCBI Taxonomy" id="99883"/>
    <lineage>
        <taxon>Eukaryota</taxon>
        <taxon>Metazoa</taxon>
        <taxon>Chordata</taxon>
        <taxon>Craniata</taxon>
        <taxon>Vertebrata</taxon>
        <taxon>Euteleostomi</taxon>
        <taxon>Actinopterygii</taxon>
        <taxon>Neopterygii</taxon>
        <taxon>Teleostei</taxon>
        <taxon>Neoteleostei</taxon>
        <taxon>Acanthomorphata</taxon>
        <taxon>Eupercaria</taxon>
        <taxon>Tetraodontiformes</taxon>
        <taxon>Tetradontoidea</taxon>
        <taxon>Tetraodontidae</taxon>
        <taxon>Tetraodon</taxon>
    </lineage>
</organism>
<comment type="caution">
    <text evidence="2">The sequence shown here is derived from an EMBL/GenBank/DDBJ whole genome shotgun (WGS) entry which is preliminary data.</text>
</comment>
<reference evidence="2" key="2">
    <citation type="submission" date="2004-02" db="EMBL/GenBank/DDBJ databases">
        <authorList>
            <consortium name="Genoscope"/>
            <consortium name="Whitehead Institute Centre for Genome Research"/>
        </authorList>
    </citation>
    <scope>NUCLEOTIDE SEQUENCE</scope>
</reference>
<reference evidence="2" key="1">
    <citation type="journal article" date="2004" name="Nature">
        <title>Genome duplication in the teleost fish Tetraodon nigroviridis reveals the early vertebrate proto-karyotype.</title>
        <authorList>
            <person name="Jaillon O."/>
            <person name="Aury J.-M."/>
            <person name="Brunet F."/>
            <person name="Petit J.-L."/>
            <person name="Stange-Thomann N."/>
            <person name="Mauceli E."/>
            <person name="Bouneau L."/>
            <person name="Fischer C."/>
            <person name="Ozouf-Costaz C."/>
            <person name="Bernot A."/>
            <person name="Nicaud S."/>
            <person name="Jaffe D."/>
            <person name="Fisher S."/>
            <person name="Lutfalla G."/>
            <person name="Dossat C."/>
            <person name="Segurens B."/>
            <person name="Dasilva C."/>
            <person name="Salanoubat M."/>
            <person name="Levy M."/>
            <person name="Boudet N."/>
            <person name="Castellano S."/>
            <person name="Anthouard V."/>
            <person name="Jubin C."/>
            <person name="Castelli V."/>
            <person name="Katinka M."/>
            <person name="Vacherie B."/>
            <person name="Biemont C."/>
            <person name="Skalli Z."/>
            <person name="Cattolico L."/>
            <person name="Poulain J."/>
            <person name="De Berardinis V."/>
            <person name="Cruaud C."/>
            <person name="Duprat S."/>
            <person name="Brottier P."/>
            <person name="Coutanceau J.-P."/>
            <person name="Gouzy J."/>
            <person name="Parra G."/>
            <person name="Lardier G."/>
            <person name="Chapple C."/>
            <person name="McKernan K.J."/>
            <person name="McEwan P."/>
            <person name="Bosak S."/>
            <person name="Kellis M."/>
            <person name="Volff J.-N."/>
            <person name="Guigo R."/>
            <person name="Zody M.C."/>
            <person name="Mesirov J."/>
            <person name="Lindblad-Toh K."/>
            <person name="Birren B."/>
            <person name="Nusbaum C."/>
            <person name="Kahn D."/>
            <person name="Robinson-Rechavi M."/>
            <person name="Laudet V."/>
            <person name="Schachter V."/>
            <person name="Quetier F."/>
            <person name="Saurin W."/>
            <person name="Scarpelli C."/>
            <person name="Wincker P."/>
            <person name="Lander E.S."/>
            <person name="Weissenbach J."/>
            <person name="Roest Crollius H."/>
        </authorList>
    </citation>
    <scope>NUCLEOTIDE SEQUENCE [LARGE SCALE GENOMIC DNA]</scope>
</reference>
<protein>
    <submittedName>
        <fullName evidence="2">(spotted green pufferfish) hypothetical protein</fullName>
    </submittedName>
</protein>
<feature type="non-terminal residue" evidence="2">
    <location>
        <position position="1"/>
    </location>
</feature>
<feature type="region of interest" description="Disordered" evidence="1">
    <location>
        <begin position="13"/>
        <end position="65"/>
    </location>
</feature>
<gene>
    <name evidence="2" type="ORF">GSTENG00001081001</name>
</gene>